<comment type="caution">
    <text evidence="3">The sequence shown here is derived from an EMBL/GenBank/DDBJ whole genome shotgun (WGS) entry which is preliminary data.</text>
</comment>
<accession>A0ABC8QL70</accession>
<gene>
    <name evidence="3" type="ORF">ILEXP_LOCUS276</name>
</gene>
<proteinExistence type="inferred from homology"/>
<dbReference type="EMBL" id="CAUOFW020000003">
    <property type="protein sequence ID" value="CAK9133368.1"/>
    <property type="molecule type" value="Genomic_DNA"/>
</dbReference>
<keyword evidence="4" id="KW-1185">Reference proteome</keyword>
<dbReference type="Proteomes" id="UP001642360">
    <property type="component" value="Unassembled WGS sequence"/>
</dbReference>
<name>A0ABC8QL70_9AQUA</name>
<dbReference type="Pfam" id="PF14432">
    <property type="entry name" value="DYW_deaminase"/>
    <property type="match status" value="1"/>
</dbReference>
<evidence type="ECO:0000313" key="4">
    <source>
        <dbReference type="Proteomes" id="UP001642360"/>
    </source>
</evidence>
<organism evidence="3 4">
    <name type="scientific">Ilex paraguariensis</name>
    <name type="common">yerba mate</name>
    <dbReference type="NCBI Taxonomy" id="185542"/>
    <lineage>
        <taxon>Eukaryota</taxon>
        <taxon>Viridiplantae</taxon>
        <taxon>Streptophyta</taxon>
        <taxon>Embryophyta</taxon>
        <taxon>Tracheophyta</taxon>
        <taxon>Spermatophyta</taxon>
        <taxon>Magnoliopsida</taxon>
        <taxon>eudicotyledons</taxon>
        <taxon>Gunneridae</taxon>
        <taxon>Pentapetalae</taxon>
        <taxon>asterids</taxon>
        <taxon>campanulids</taxon>
        <taxon>Aquifoliales</taxon>
        <taxon>Aquifoliaceae</taxon>
        <taxon>Ilex</taxon>
    </lineage>
</organism>
<evidence type="ECO:0000256" key="1">
    <source>
        <dbReference type="ARBA" id="ARBA00006643"/>
    </source>
</evidence>
<evidence type="ECO:0000313" key="3">
    <source>
        <dbReference type="EMBL" id="CAK9133368.1"/>
    </source>
</evidence>
<evidence type="ECO:0000259" key="2">
    <source>
        <dbReference type="Pfam" id="PF14432"/>
    </source>
</evidence>
<dbReference type="InterPro" id="IPR032867">
    <property type="entry name" value="DYW_dom"/>
</dbReference>
<sequence>MLRLKCAGHVPDTTQVLLHIEGEKEKEAELENHSERLAIAFGLINVESGSPICIVKNLRVCNDCHSIAKHLSKIYDREIIVRDNRRFHHFRDGSCSCMDYW</sequence>
<reference evidence="3 4" key="1">
    <citation type="submission" date="2024-02" db="EMBL/GenBank/DDBJ databases">
        <authorList>
            <person name="Vignale AGUSTIN F."/>
            <person name="Sosa J E."/>
            <person name="Modenutti C."/>
        </authorList>
    </citation>
    <scope>NUCLEOTIDE SEQUENCE [LARGE SCALE GENOMIC DNA]</scope>
</reference>
<protein>
    <recommendedName>
        <fullName evidence="2">DYW domain-containing protein</fullName>
    </recommendedName>
</protein>
<comment type="similarity">
    <text evidence="1">Belongs to the PPR family. PCMP-H subfamily.</text>
</comment>
<dbReference type="AlphaFoldDB" id="A0ABC8QL70"/>
<feature type="domain" description="DYW" evidence="2">
    <location>
        <begin position="8"/>
        <end position="101"/>
    </location>
</feature>